<feature type="signal peptide" evidence="6">
    <location>
        <begin position="1"/>
        <end position="32"/>
    </location>
</feature>
<feature type="region of interest" description="Disordered" evidence="4">
    <location>
        <begin position="1314"/>
        <end position="1358"/>
    </location>
</feature>
<dbReference type="Pfam" id="PF13620">
    <property type="entry name" value="CarboxypepD_reg"/>
    <property type="match status" value="5"/>
</dbReference>
<evidence type="ECO:0000259" key="7">
    <source>
        <dbReference type="Pfam" id="PF17802"/>
    </source>
</evidence>
<evidence type="ECO:0000313" key="8">
    <source>
        <dbReference type="EMBL" id="WOC32875.1"/>
    </source>
</evidence>
<comment type="similarity">
    <text evidence="1">Belongs to the serine-aspartate repeat-containing protein (SDr) family.</text>
</comment>
<reference evidence="9" key="3">
    <citation type="submission" date="2024-06" db="EMBL/GenBank/DDBJ databases">
        <authorList>
            <person name="Zeng C."/>
        </authorList>
    </citation>
    <scope>NUCLEOTIDE SEQUENCE [LARGE SCALE GENOMIC DNA]</scope>
    <source>
        <strain evidence="9">ZCY20-5</strain>
    </source>
</reference>
<keyword evidence="3 6" id="KW-0732">Signal</keyword>
<dbReference type="PANTHER" id="PTHR36108">
    <property type="entry name" value="COLOSSIN-B-RELATED"/>
    <property type="match status" value="1"/>
</dbReference>
<keyword evidence="5" id="KW-0472">Membrane</keyword>
<protein>
    <submittedName>
        <fullName evidence="8">Carboxypeptidase regulatory-like domain-containing protein</fullName>
    </submittedName>
</protein>
<organism evidence="8 9">
    <name type="scientific">Caproicibacterium argilliputei</name>
    <dbReference type="NCBI Taxonomy" id="3030016"/>
    <lineage>
        <taxon>Bacteria</taxon>
        <taxon>Bacillati</taxon>
        <taxon>Bacillota</taxon>
        <taxon>Clostridia</taxon>
        <taxon>Eubacteriales</taxon>
        <taxon>Oscillospiraceae</taxon>
        <taxon>Caproicibacterium</taxon>
    </lineage>
</organism>
<gene>
    <name evidence="8" type="ORF">PXC00_03085</name>
</gene>
<evidence type="ECO:0000256" key="3">
    <source>
        <dbReference type="ARBA" id="ARBA00022729"/>
    </source>
</evidence>
<dbReference type="Gene3D" id="2.60.40.1120">
    <property type="entry name" value="Carboxypeptidase-like, regulatory domain"/>
    <property type="match status" value="1"/>
</dbReference>
<dbReference type="EMBL" id="CP135996">
    <property type="protein sequence ID" value="WOC32875.1"/>
    <property type="molecule type" value="Genomic_DNA"/>
</dbReference>
<dbReference type="Gene3D" id="2.60.40.10">
    <property type="entry name" value="Immunoglobulins"/>
    <property type="match status" value="6"/>
</dbReference>
<dbReference type="SUPFAM" id="SSF49464">
    <property type="entry name" value="Carboxypeptidase regulatory domain-like"/>
    <property type="match status" value="1"/>
</dbReference>
<dbReference type="PANTHER" id="PTHR36108:SF13">
    <property type="entry name" value="COLOSSIN-B-RELATED"/>
    <property type="match status" value="1"/>
</dbReference>
<reference evidence="8 9" key="1">
    <citation type="submission" date="2024-06" db="EMBL/GenBank/DDBJ databases">
        <title>Caproicibacterium argilliputei sp. nov, a novel caproic acid producing anaerobic bacterium isolated from pit mud.</title>
        <authorList>
            <person name="Xia S."/>
        </authorList>
    </citation>
    <scope>NUCLEOTIDE SEQUENCE [LARGE SCALE GENOMIC DNA]</scope>
    <source>
        <strain evidence="8 9">ZCY20-5</strain>
    </source>
</reference>
<dbReference type="RefSeq" id="WP_275846024.1">
    <property type="nucleotide sequence ID" value="NZ_CP135996.1"/>
</dbReference>
<dbReference type="InterPro" id="IPR042229">
    <property type="entry name" value="Listeria/Bacterioides_rpt_sf"/>
</dbReference>
<sequence length="1398" mass="143047">MKKKIWQRVAAVSMSALIAVSSIPLSGSTAYAADNINNLTLSDVGTNIVINSDGNYYITGTTNRHTITVNDGVTATITLDGVGISSSASAPIDIGKSANVTIKLLEKNQLTVERESGNYNRLAALQISPNADVTITSYAGDNSTEGELIADASVSFAPAIGSNASSDYGNITINGGTITAIGNEGPGIGGSYYINTYYTSHTLNRGKIYINGGSVTAKSQESAAIGGTVFDYNDPGKLNEMGIGCGLIQINGGTIHATGATGIGAPYQAGGIYTSASDIINISGGNIIASGRNIGIGGNYGGYINISGGNINAATSNNNDGGRHYCAIGQVLRCDSDSLSATNKTAPISINITGGSIVAAASNYAYGIGSATGSSKLTLQNCALFSGPLADTEYNKIGSKTSGLIFDNCTFDSDGNITGGTGQTFGSPIIGTNFTIPTACTLSNPATGKVVTLSSGVTMTNNGTLKNNGTIYNYGTILNNGRINNLRNDDGTVGRIINKDNGKVQSILTLHRNDGTSTILTGTYTATSGQKYDSALPMDLTRSGWVLVGWNTAADGSGNAATADSVFDGNNTELYAQWEQVGKINAKVTDSDNGQPVSGAVIATTNESSTEIGQATTGADGTALLTLKPGIYTATVKTPATGYAASASVTGLSVEIGKTISANFTARPFKGSAAITHLDTKRNKLVAIAPISITDKNGKVVYTGSSTSTSLTVPSLRIPDAPFTVKETSALAAYRSDAAAYTANLTADGQTSSVEMHSVPMMGDITYTATDKDGKPIVGATVNLVDKDGNVVATGTTDSNGKVTFKDVFAGDYTVQLPGYENGNVAVTVKDQQNTAPAPVKAAMLIGALEITHVDAQSNKALPVAKVQLKDKSGKVVFSGAPADNGTSLTIPNLTGPASPYTLTEETPIANYHANTTQYPVSITTQGQAVKVVMKSSQYAGDVTLHITDPTTGKPAANVKVNLIDKDGNVAATGKTDKDGNVTFTNIPIGTYTYAVDDPRFKLDSDKTKPVTITDGSKQTASIPVISLGNVTLHITDPATGKPASGVTVNLIDKDGNIAATGKTDKDGNVIFSGIPAGDYTYKVDDPRFVSVTGKVTIGTGNTAGTIDIEVKHPASSPTVSTGSANITATDNSGKPLANVPVIIKDSTGKTVGTGTTDSNGKVTVPNLPDGTYTVSSSDSSVTLEGSITITNGQTSSVALKGARRVPTGNAKLLVVDTHQQPLKNFALLVLRVDSSAPSSSAISLRKSGTIANSASSGNNQVVAEVTTDANGYVTLPQLDAGQYILIAKDSTEYKVDSPLAIVPSTTVSATVTATPISTSSSKKPNASASTSNSSGTEAPAASDNNQPTETPAESSVPVSNMYAAPKTGQSGIIPVIALVLMAVCGTAGVLFRRKKNK</sequence>
<dbReference type="Proteomes" id="UP001300604">
    <property type="component" value="Chromosome"/>
</dbReference>
<accession>A0AA97DC59</accession>
<evidence type="ECO:0000256" key="4">
    <source>
        <dbReference type="SAM" id="MobiDB-lite"/>
    </source>
</evidence>
<keyword evidence="9" id="KW-1185">Reference proteome</keyword>
<feature type="transmembrane region" description="Helical" evidence="5">
    <location>
        <begin position="1372"/>
        <end position="1392"/>
    </location>
</feature>
<keyword evidence="5" id="KW-0812">Transmembrane</keyword>
<keyword evidence="5" id="KW-1133">Transmembrane helix</keyword>
<dbReference type="KEGG" id="carl:PXC00_03085"/>
<evidence type="ECO:0000256" key="5">
    <source>
        <dbReference type="SAM" id="Phobius"/>
    </source>
</evidence>
<evidence type="ECO:0000256" key="1">
    <source>
        <dbReference type="ARBA" id="ARBA00007257"/>
    </source>
</evidence>
<dbReference type="Pfam" id="PF17802">
    <property type="entry name" value="SpaA"/>
    <property type="match status" value="1"/>
</dbReference>
<dbReference type="Gene3D" id="2.60.40.4270">
    <property type="entry name" value="Listeria-Bacteroides repeat domain"/>
    <property type="match status" value="1"/>
</dbReference>
<dbReference type="InterPro" id="IPR041033">
    <property type="entry name" value="SpaA_PFL_dom_1"/>
</dbReference>
<feature type="domain" description="SpaA-like prealbumin fold" evidence="7">
    <location>
        <begin position="848"/>
        <end position="936"/>
    </location>
</feature>
<name>A0AA97DC59_9FIRM</name>
<evidence type="ECO:0000313" key="9">
    <source>
        <dbReference type="Proteomes" id="UP001300604"/>
    </source>
</evidence>
<evidence type="ECO:0000256" key="2">
    <source>
        <dbReference type="ARBA" id="ARBA00022525"/>
    </source>
</evidence>
<feature type="chain" id="PRO_5041689647" evidence="6">
    <location>
        <begin position="33"/>
        <end position="1398"/>
    </location>
</feature>
<keyword evidence="2" id="KW-0964">Secreted</keyword>
<dbReference type="SUPFAM" id="SSF49478">
    <property type="entry name" value="Cna protein B-type domain"/>
    <property type="match status" value="4"/>
</dbReference>
<dbReference type="InterPro" id="IPR013783">
    <property type="entry name" value="Ig-like_fold"/>
</dbReference>
<proteinExistence type="inferred from homology"/>
<feature type="compositionally biased region" description="Low complexity" evidence="4">
    <location>
        <begin position="1314"/>
        <end position="1335"/>
    </location>
</feature>
<reference evidence="9" key="2">
    <citation type="submission" date="2024-06" db="EMBL/GenBank/DDBJ databases">
        <title>Caproicibacterium argilliputei sp. nov, a novel caproic acid producing anaerobic bacterium isolated from pit mud.</title>
        <authorList>
            <person name="Zeng C."/>
        </authorList>
    </citation>
    <scope>NUCLEOTIDE SEQUENCE [LARGE SCALE GENOMIC DNA]</scope>
    <source>
        <strain evidence="9">ZCY20-5</strain>
    </source>
</reference>
<evidence type="ECO:0000256" key="6">
    <source>
        <dbReference type="SAM" id="SignalP"/>
    </source>
</evidence>
<dbReference type="InterPro" id="IPR008969">
    <property type="entry name" value="CarboxyPept-like_regulatory"/>
</dbReference>
<feature type="compositionally biased region" description="Polar residues" evidence="4">
    <location>
        <begin position="1343"/>
        <end position="1358"/>
    </location>
</feature>
<dbReference type="NCBIfam" id="TIGR01167">
    <property type="entry name" value="LPXTG_anchor"/>
    <property type="match status" value="1"/>
</dbReference>